<dbReference type="GO" id="GO:0006508">
    <property type="term" value="P:proteolysis"/>
    <property type="evidence" value="ECO:0007669"/>
    <property type="project" value="UniProtKB-KW"/>
</dbReference>
<evidence type="ECO:0000259" key="5">
    <source>
        <dbReference type="PROSITE" id="PS51767"/>
    </source>
</evidence>
<keyword evidence="4" id="KW-0378">Hydrolase</keyword>
<dbReference type="OrthoDB" id="7543269at2759"/>
<dbReference type="InterPro" id="IPR033121">
    <property type="entry name" value="PEPTIDASE_A1"/>
</dbReference>
<organism evidence="7">
    <name type="scientific">Camponotus floridanus</name>
    <name type="common">Florida carpenter ant</name>
    <dbReference type="NCBI Taxonomy" id="104421"/>
    <lineage>
        <taxon>Eukaryota</taxon>
        <taxon>Metazoa</taxon>
        <taxon>Ecdysozoa</taxon>
        <taxon>Arthropoda</taxon>
        <taxon>Hexapoda</taxon>
        <taxon>Insecta</taxon>
        <taxon>Pterygota</taxon>
        <taxon>Neoptera</taxon>
        <taxon>Endopterygota</taxon>
        <taxon>Hymenoptera</taxon>
        <taxon>Apocrita</taxon>
        <taxon>Aculeata</taxon>
        <taxon>Formicoidea</taxon>
        <taxon>Formicidae</taxon>
        <taxon>Formicinae</taxon>
        <taxon>Camponotus</taxon>
    </lineage>
</organism>
<reference evidence="6 7" key="1">
    <citation type="journal article" date="2010" name="Science">
        <title>Genomic comparison of the ants Camponotus floridanus and Harpegnathos saltator.</title>
        <authorList>
            <person name="Bonasio R."/>
            <person name="Zhang G."/>
            <person name="Ye C."/>
            <person name="Mutti N.S."/>
            <person name="Fang X."/>
            <person name="Qin N."/>
            <person name="Donahue G."/>
            <person name="Yang P."/>
            <person name="Li Q."/>
            <person name="Li C."/>
            <person name="Zhang P."/>
            <person name="Huang Z."/>
            <person name="Berger S.L."/>
            <person name="Reinberg D."/>
            <person name="Wang J."/>
            <person name="Liebig J."/>
        </authorList>
    </citation>
    <scope>NUCLEOTIDE SEQUENCE [LARGE SCALE GENOMIC DNA]</scope>
    <source>
        <strain evidence="7">C129</strain>
    </source>
</reference>
<gene>
    <name evidence="6" type="ORF">EAG_03772</name>
</gene>
<dbReference type="FunFam" id="2.40.70.10:FF:000115">
    <property type="entry name" value="Lysosomal aspartic protease"/>
    <property type="match status" value="1"/>
</dbReference>
<accession>E2AZI4</accession>
<evidence type="ECO:0000256" key="3">
    <source>
        <dbReference type="ARBA" id="ARBA00022750"/>
    </source>
</evidence>
<evidence type="ECO:0000313" key="6">
    <source>
        <dbReference type="EMBL" id="EFN61156.1"/>
    </source>
</evidence>
<dbReference type="InParanoid" id="E2AZI4"/>
<evidence type="ECO:0000256" key="4">
    <source>
        <dbReference type="ARBA" id="ARBA00022801"/>
    </source>
</evidence>
<dbReference type="STRING" id="104421.E2AZI4"/>
<feature type="domain" description="Peptidase A1" evidence="5">
    <location>
        <begin position="1"/>
        <end position="164"/>
    </location>
</feature>
<dbReference type="AlphaFoldDB" id="E2AZI4"/>
<dbReference type="PROSITE" id="PS51767">
    <property type="entry name" value="PEPTIDASE_A1"/>
    <property type="match status" value="1"/>
</dbReference>
<keyword evidence="2" id="KW-0645">Protease</keyword>
<name>E2AZI4_CAMFO</name>
<protein>
    <submittedName>
        <fullName evidence="6">Cathepsin E-A</fullName>
    </submittedName>
</protein>
<dbReference type="Proteomes" id="UP000000311">
    <property type="component" value="Unassembled WGS sequence"/>
</dbReference>
<evidence type="ECO:0000256" key="2">
    <source>
        <dbReference type="ARBA" id="ARBA00022670"/>
    </source>
</evidence>
<sequence>MPDKHIFKSYSNISDQKYDGILGLSYQQTFEPLSDFQNMIDQWLMAPRAFRIYLNRSSSADLGGKLIFGGFDSAYYKQILAYVPVTRRGYWQFTIDSIEMNQVRGNTYEWCRGGCQAIIDTSTWKIMGPEEDVSAINRLFLSNIYVSKQYLSSNYIFHKARNLR</sequence>
<dbReference type="Gene3D" id="2.40.70.10">
    <property type="entry name" value="Acid Proteases"/>
    <property type="match status" value="2"/>
</dbReference>
<keyword evidence="3" id="KW-0064">Aspartyl protease</keyword>
<dbReference type="InterPro" id="IPR001461">
    <property type="entry name" value="Aspartic_peptidase_A1"/>
</dbReference>
<comment type="similarity">
    <text evidence="1">Belongs to the peptidase A1 family.</text>
</comment>
<dbReference type="GO" id="GO:0004190">
    <property type="term" value="F:aspartic-type endopeptidase activity"/>
    <property type="evidence" value="ECO:0007669"/>
    <property type="project" value="UniProtKB-KW"/>
</dbReference>
<evidence type="ECO:0000313" key="7">
    <source>
        <dbReference type="Proteomes" id="UP000000311"/>
    </source>
</evidence>
<evidence type="ECO:0000256" key="1">
    <source>
        <dbReference type="ARBA" id="ARBA00007447"/>
    </source>
</evidence>
<dbReference type="EMBL" id="GL444232">
    <property type="protein sequence ID" value="EFN61156.1"/>
    <property type="molecule type" value="Genomic_DNA"/>
</dbReference>
<dbReference type="MEROPS" id="A01.009"/>
<keyword evidence="7" id="KW-1185">Reference proteome</keyword>
<dbReference type="Gene3D" id="2.60.40.1960">
    <property type="match status" value="1"/>
</dbReference>
<dbReference type="PANTHER" id="PTHR47966">
    <property type="entry name" value="BETA-SITE APP-CLEAVING ENZYME, ISOFORM A-RELATED"/>
    <property type="match status" value="1"/>
</dbReference>
<dbReference type="PANTHER" id="PTHR47966:SF51">
    <property type="entry name" value="BETA-SITE APP-CLEAVING ENZYME, ISOFORM A-RELATED"/>
    <property type="match status" value="1"/>
</dbReference>
<dbReference type="Pfam" id="PF00026">
    <property type="entry name" value="Asp"/>
    <property type="match status" value="1"/>
</dbReference>
<proteinExistence type="inferred from homology"/>
<dbReference type="SUPFAM" id="SSF50630">
    <property type="entry name" value="Acid proteases"/>
    <property type="match status" value="1"/>
</dbReference>
<dbReference type="InterPro" id="IPR021109">
    <property type="entry name" value="Peptidase_aspartic_dom_sf"/>
</dbReference>